<reference evidence="1" key="1">
    <citation type="submission" date="2021-10" db="EMBL/GenBank/DDBJ databases">
        <title>Tropical sea cucumber genome reveals ecological adaptation and Cuvierian tubules defense mechanism.</title>
        <authorList>
            <person name="Chen T."/>
        </authorList>
    </citation>
    <scope>NUCLEOTIDE SEQUENCE</scope>
    <source>
        <strain evidence="1">Nanhai2018</strain>
        <tissue evidence="1">Muscle</tissue>
    </source>
</reference>
<dbReference type="OrthoDB" id="368776at2759"/>
<dbReference type="EMBL" id="JAIZAY010000002">
    <property type="protein sequence ID" value="KAJ8047408.1"/>
    <property type="molecule type" value="Genomic_DNA"/>
</dbReference>
<name>A0A9Q1CME2_HOLLE</name>
<accession>A0A9Q1CME2</accession>
<comment type="caution">
    <text evidence="1">The sequence shown here is derived from an EMBL/GenBank/DDBJ whole genome shotgun (WGS) entry which is preliminary data.</text>
</comment>
<proteinExistence type="predicted"/>
<keyword evidence="2" id="KW-1185">Reference proteome</keyword>
<dbReference type="AlphaFoldDB" id="A0A9Q1CME2"/>
<sequence length="116" mass="13973">MTPTISLQGAYATIWDQCNVMAGPYRRISFELLETFGLEAHHKQREMFRKEMEENRLFEKRPLTEEMIEYMVHDANCRVPKVYESLNSLISPLWRPEFQQKVEMWLEESRSEDLQE</sequence>
<gene>
    <name evidence="1" type="ORF">HOLleu_06396</name>
</gene>
<organism evidence="1 2">
    <name type="scientific">Holothuria leucospilota</name>
    <name type="common">Black long sea cucumber</name>
    <name type="synonym">Mertensiothuria leucospilota</name>
    <dbReference type="NCBI Taxonomy" id="206669"/>
    <lineage>
        <taxon>Eukaryota</taxon>
        <taxon>Metazoa</taxon>
        <taxon>Echinodermata</taxon>
        <taxon>Eleutherozoa</taxon>
        <taxon>Echinozoa</taxon>
        <taxon>Holothuroidea</taxon>
        <taxon>Aspidochirotacea</taxon>
        <taxon>Aspidochirotida</taxon>
        <taxon>Holothuriidae</taxon>
        <taxon>Holothuria</taxon>
    </lineage>
</organism>
<dbReference type="Proteomes" id="UP001152320">
    <property type="component" value="Chromosome 2"/>
</dbReference>
<evidence type="ECO:0000313" key="2">
    <source>
        <dbReference type="Proteomes" id="UP001152320"/>
    </source>
</evidence>
<protein>
    <submittedName>
        <fullName evidence="1">Uncharacterized protein</fullName>
    </submittedName>
</protein>
<evidence type="ECO:0000313" key="1">
    <source>
        <dbReference type="EMBL" id="KAJ8047408.1"/>
    </source>
</evidence>